<feature type="compositionally biased region" description="Basic and acidic residues" evidence="1">
    <location>
        <begin position="163"/>
        <end position="172"/>
    </location>
</feature>
<feature type="compositionally biased region" description="Polar residues" evidence="1">
    <location>
        <begin position="45"/>
        <end position="63"/>
    </location>
</feature>
<evidence type="ECO:0000313" key="2">
    <source>
        <dbReference type="EMBL" id="KAJ4395931.1"/>
    </source>
</evidence>
<reference evidence="2" key="1">
    <citation type="submission" date="2022-10" db="EMBL/GenBank/DDBJ databases">
        <title>Tapping the CABI collections for fungal endophytes: first genome assemblies for Collariella, Neodidymelliopsis, Ascochyta clinopodiicola, Didymella pomorum, Didymosphaeria variabile, Neocosmospora piperis and Neocucurbitaria cava.</title>
        <authorList>
            <person name="Hill R."/>
        </authorList>
    </citation>
    <scope>NUCLEOTIDE SEQUENCE</scope>
    <source>
        <strain evidence="2">IMI 355082</strain>
    </source>
</reference>
<keyword evidence="3" id="KW-1185">Reference proteome</keyword>
<dbReference type="AlphaFoldDB" id="A0A9W9D1G4"/>
<comment type="caution">
    <text evidence="2">The sequence shown here is derived from an EMBL/GenBank/DDBJ whole genome shotgun (WGS) entry which is preliminary data.</text>
</comment>
<dbReference type="OrthoDB" id="10512521at2759"/>
<name>A0A9W9D1G4_9PEZI</name>
<organism evidence="2 3">
    <name type="scientific">Gnomoniopsis smithogilvyi</name>
    <dbReference type="NCBI Taxonomy" id="1191159"/>
    <lineage>
        <taxon>Eukaryota</taxon>
        <taxon>Fungi</taxon>
        <taxon>Dikarya</taxon>
        <taxon>Ascomycota</taxon>
        <taxon>Pezizomycotina</taxon>
        <taxon>Sordariomycetes</taxon>
        <taxon>Sordariomycetidae</taxon>
        <taxon>Diaporthales</taxon>
        <taxon>Gnomoniaceae</taxon>
        <taxon>Gnomoniopsis</taxon>
    </lineage>
</organism>
<feature type="region of interest" description="Disordered" evidence="1">
    <location>
        <begin position="343"/>
        <end position="372"/>
    </location>
</feature>
<sequence>MGRNKNKKVAKKEKAIKAQVLTEEAAKSSMETSETSPPVSYADAASNQPAEETKAINNVSTVPIVTVDGPVKDPAVPPEHAESTSASPNIFEDDAIEVDPQSTPTTKSGNELGISIERPLYDSPESEFSLLKKEENSQAGSPGELLKKTIGNGPSTEDPFTYSHEHEGKNGRVVDYTAEAKTPEAGKDTNTKESLHSSCISRELRHQRQKNKFVTSISKAEWDKTFDSGIDGKEDTAAVSFHPAVTENHRLARIIDEQEAALYESRVLLQDRGDQLEEVKKVCAKLHDDRDRWQKELHEAHETLQNVHERRQKLQNEKDKHRLREADWEKEKHRLETKIDQLNKTLASGSGDGNPYTSPPPPGDDPGKPTLKDETIKELQSELNGLRDELKQAQDGLNALRIYKKRKEDQKVVRAKMAACETENEKLEKYGGTLDRESQLYQSLKKLADFHDGSGPDLTAGEYAQIRAFKICFAERRRIMAQASTHSDPRGFMTPYLEKWDGLALAGGCTFIEAPLVIRY</sequence>
<proteinExistence type="predicted"/>
<evidence type="ECO:0000313" key="3">
    <source>
        <dbReference type="Proteomes" id="UP001140453"/>
    </source>
</evidence>
<accession>A0A9W9D1G4</accession>
<protein>
    <submittedName>
        <fullName evidence="2">Uncharacterized protein</fullName>
    </submittedName>
</protein>
<feature type="compositionally biased region" description="Polar residues" evidence="1">
    <location>
        <begin position="29"/>
        <end position="38"/>
    </location>
</feature>
<feature type="compositionally biased region" description="Polar residues" evidence="1">
    <location>
        <begin position="100"/>
        <end position="109"/>
    </location>
</feature>
<gene>
    <name evidence="2" type="ORF">N0V93_000147</name>
</gene>
<dbReference type="Proteomes" id="UP001140453">
    <property type="component" value="Unassembled WGS sequence"/>
</dbReference>
<feature type="region of interest" description="Disordered" evidence="1">
    <location>
        <begin position="22"/>
        <end position="172"/>
    </location>
</feature>
<dbReference type="EMBL" id="JAPEVB010000001">
    <property type="protein sequence ID" value="KAJ4395931.1"/>
    <property type="molecule type" value="Genomic_DNA"/>
</dbReference>
<evidence type="ECO:0000256" key="1">
    <source>
        <dbReference type="SAM" id="MobiDB-lite"/>
    </source>
</evidence>
<feature type="region of interest" description="Disordered" evidence="1">
    <location>
        <begin position="310"/>
        <end position="329"/>
    </location>
</feature>